<feature type="chain" id="PRO_5041634813" evidence="1">
    <location>
        <begin position="35"/>
        <end position="1114"/>
    </location>
</feature>
<dbReference type="Pfam" id="PF22633">
    <property type="entry name" value="F5_F8_type_C_2"/>
    <property type="match status" value="1"/>
</dbReference>
<dbReference type="PANTHER" id="PTHR36453">
    <property type="entry name" value="SECRETED PROTEIN-RELATED"/>
    <property type="match status" value="1"/>
</dbReference>
<dbReference type="AlphaFoldDB" id="A0AA96LE77"/>
<dbReference type="KEGG" id="paun:MJA45_27875"/>
<dbReference type="Pfam" id="PF05048">
    <property type="entry name" value="NosD"/>
    <property type="match status" value="1"/>
</dbReference>
<protein>
    <submittedName>
        <fullName evidence="3">Discoidin domain-containing protein</fullName>
    </submittedName>
</protein>
<feature type="domain" description="F5/8 type C" evidence="2">
    <location>
        <begin position="787"/>
        <end position="943"/>
    </location>
</feature>
<dbReference type="InterPro" id="IPR007742">
    <property type="entry name" value="NosD_dom"/>
</dbReference>
<dbReference type="Pfam" id="PF07602">
    <property type="entry name" value="DUF1565"/>
    <property type="match status" value="1"/>
</dbReference>
<dbReference type="InterPro" id="IPR000421">
    <property type="entry name" value="FA58C"/>
</dbReference>
<dbReference type="Pfam" id="PF00754">
    <property type="entry name" value="F5_F8_type_C"/>
    <property type="match status" value="1"/>
</dbReference>
<dbReference type="PROSITE" id="PS50022">
    <property type="entry name" value="FA58C_3"/>
    <property type="match status" value="2"/>
</dbReference>
<dbReference type="InterPro" id="IPR011459">
    <property type="entry name" value="DUF1565"/>
</dbReference>
<keyword evidence="1" id="KW-0732">Signal</keyword>
<organism evidence="3 4">
    <name type="scientific">Paenibacillus aurantius</name>
    <dbReference type="NCBI Taxonomy" id="2918900"/>
    <lineage>
        <taxon>Bacteria</taxon>
        <taxon>Bacillati</taxon>
        <taxon>Bacillota</taxon>
        <taxon>Bacilli</taxon>
        <taxon>Bacillales</taxon>
        <taxon>Paenibacillaceae</taxon>
        <taxon>Paenibacillus</taxon>
    </lineage>
</organism>
<dbReference type="Gene3D" id="2.60.120.260">
    <property type="entry name" value="Galactose-binding domain-like"/>
    <property type="match status" value="3"/>
</dbReference>
<dbReference type="SUPFAM" id="SSF51126">
    <property type="entry name" value="Pectin lyase-like"/>
    <property type="match status" value="1"/>
</dbReference>
<name>A0AA96LE77_9BACL</name>
<dbReference type="PANTHER" id="PTHR36453:SF1">
    <property type="entry name" value="RIGHT HANDED BETA HELIX DOMAIN-CONTAINING PROTEIN"/>
    <property type="match status" value="1"/>
</dbReference>
<reference evidence="3 4" key="1">
    <citation type="submission" date="2022-02" db="EMBL/GenBank/DDBJ databases">
        <title>Paenibacillus sp. MBLB1776 Whole Genome Shotgun Sequencing.</title>
        <authorList>
            <person name="Hwang C.Y."/>
            <person name="Cho E.-S."/>
            <person name="Seo M.-J."/>
        </authorList>
    </citation>
    <scope>NUCLEOTIDE SEQUENCE [LARGE SCALE GENOMIC DNA]</scope>
    <source>
        <strain evidence="3 4">MBLB1776</strain>
    </source>
</reference>
<dbReference type="Gene3D" id="2.160.20.10">
    <property type="entry name" value="Single-stranded right-handed beta-helix, Pectin lyase-like"/>
    <property type="match status" value="2"/>
</dbReference>
<dbReference type="InterPro" id="IPR011050">
    <property type="entry name" value="Pectin_lyase_fold/virulence"/>
</dbReference>
<dbReference type="SMART" id="SM00710">
    <property type="entry name" value="PbH1"/>
    <property type="match status" value="4"/>
</dbReference>
<dbReference type="InterPro" id="IPR008979">
    <property type="entry name" value="Galactose-bd-like_sf"/>
</dbReference>
<feature type="domain" description="F5/8 type C" evidence="2">
    <location>
        <begin position="948"/>
        <end position="1107"/>
    </location>
</feature>
<evidence type="ECO:0000259" key="2">
    <source>
        <dbReference type="PROSITE" id="PS50022"/>
    </source>
</evidence>
<keyword evidence="4" id="KW-1185">Reference proteome</keyword>
<dbReference type="Proteomes" id="UP001305702">
    <property type="component" value="Chromosome"/>
</dbReference>
<dbReference type="InterPro" id="IPR012334">
    <property type="entry name" value="Pectin_lyas_fold"/>
</dbReference>
<gene>
    <name evidence="3" type="ORF">MJA45_27875</name>
</gene>
<feature type="signal peptide" evidence="1">
    <location>
        <begin position="1"/>
        <end position="34"/>
    </location>
</feature>
<evidence type="ECO:0000313" key="4">
    <source>
        <dbReference type="Proteomes" id="UP001305702"/>
    </source>
</evidence>
<dbReference type="RefSeq" id="WP_315605149.1">
    <property type="nucleotide sequence ID" value="NZ_CP130318.1"/>
</dbReference>
<evidence type="ECO:0000256" key="1">
    <source>
        <dbReference type="SAM" id="SignalP"/>
    </source>
</evidence>
<dbReference type="EMBL" id="CP130318">
    <property type="protein sequence ID" value="WNQ11373.1"/>
    <property type="molecule type" value="Genomic_DNA"/>
</dbReference>
<proteinExistence type="predicted"/>
<dbReference type="SUPFAM" id="SSF49785">
    <property type="entry name" value="Galactose-binding domain-like"/>
    <property type="match status" value="2"/>
</dbReference>
<evidence type="ECO:0000313" key="3">
    <source>
        <dbReference type="EMBL" id="WNQ11373.1"/>
    </source>
</evidence>
<accession>A0AA96LE77</accession>
<sequence length="1114" mass="120675">MSGRSIKSEFALVMKIFCVLALSFGLLPPLTASAAGITYYVAVTGSDTNTGTSSTSPYRTITKCAQVMAAGDTCVISSGTYRETVTPANSGTSSSAAITFQAAPGATVIVSGTEIVSGWSPYSGSIYQANLSWDMGKENQLFIRNGTTVTPLWEARWPNIGTYTLPGLKAGTAAADSGSATTLVDSDLPGGADFWKGATVWERGGYAYVAMTSKVTGYDNTTHTLTYNPITGNFSDLYPKSGSPYFLSGVLGALDAPNEWYVDAAAQKVYLWAPGGGSPTNVEVKKRKTAFNLNGKDYIHITGIQTFAANITMSGSNYNVLDSMDAQYIYFSNFSQSTSNFDQLNGGISISGHDNEIKNSTIAYSSGTLVNIDGSNNRIVNNVIHDGSYIASYDPLVKLSSGTGNLISRNEIRGSGRYNIYWGKGSGEISYNDISDGMWLSRDGALIYSWGIDTGNSNIHHNLIHDSKGEDASIGLYFDNYTENAVVHHNVIYNNDTGIQLNTPGNFKLIYNNTVVNNKESMAYWGSAPYKEELYGTRVFNNILTDKVSLTEDTVRGFNTITADGLNFVNASANNYRLSSGSTAINTGAILPGITDGYNGLAPDAGAYEFGGTDWTAGPNPAIIPGPYTQVDTPYMNLVKDSAFENGTDGNLSDKWLVWSTVKDNNRTVDLGATNLSIPAWQKRGYTKKVQLGLGGGVEQLITGLKPNTSYKFVAWVYNEQGASVNVGVLNYGGAAIDVNTTEYTKYVRQEVTFTTGATNTSARVRIWKDNSTTLYSYADDTGLFEVTPFDSGVYKNQALNKTQITASGALSFPERLTDGSTSAYSNMDNTGPQWVQIDLGQSYSLDKINVLHYYTSFDQRTYHDVIVQVSNDSAFAAKRTVFNNDTDNSAGQGTGTDAEYVETSTGKVITFSPAIARYIRLWTNGNTKYPTQHYTEVEAWGIPSYTPTSPLQGYKNLALGMNASKITSSSTVGNAYRITDGLFNAFANQDALYAQWIQLDLGISYSLDKIKLWHFVDNVDAIPRKYQDVIIQLSNDPTFATYTTVFNNDTDNSSGQGAGSDAEYFETTGGKEIYFPTTNARYIRLWAYGNNRNTGKHYVEVEVDGSPTAGMGT</sequence>
<dbReference type="InterPro" id="IPR006626">
    <property type="entry name" value="PbH1"/>
</dbReference>